<dbReference type="PROSITE" id="PS50297">
    <property type="entry name" value="ANK_REP_REGION"/>
    <property type="match status" value="1"/>
</dbReference>
<reference evidence="5" key="3">
    <citation type="submission" date="2016-06" db="UniProtKB">
        <authorList>
            <consortium name="WormBaseParasite"/>
        </authorList>
    </citation>
    <scope>IDENTIFICATION</scope>
</reference>
<reference evidence="4" key="1">
    <citation type="submission" date="2013-12" db="EMBL/GenBank/DDBJ databases">
        <authorList>
            <person name="Aslett M."/>
        </authorList>
    </citation>
    <scope>NUCLEOTIDE SEQUENCE [LARGE SCALE GENOMIC DNA]</scope>
    <source>
        <strain evidence="4">Lindley</strain>
    </source>
</reference>
<name>A0A183CTD3_GLOPA</name>
<sequence length="91" mass="9659">MQFLIAVEFFVDNGQDVEATTGNGGTGLMVASQNGKANVVRFLLLKGARVDRVTVTGKTALDVADDGGFTEIVELLTLSACLGQRKLNSKR</sequence>
<evidence type="ECO:0000313" key="5">
    <source>
        <dbReference type="WBParaSite" id="GPLIN_001614100"/>
    </source>
</evidence>
<dbReference type="InterPro" id="IPR036770">
    <property type="entry name" value="Ankyrin_rpt-contain_sf"/>
</dbReference>
<evidence type="ECO:0000256" key="2">
    <source>
        <dbReference type="ARBA" id="ARBA00023043"/>
    </source>
</evidence>
<keyword evidence="2 3" id="KW-0040">ANK repeat</keyword>
<accession>A0A183CTD3</accession>
<evidence type="ECO:0000313" key="4">
    <source>
        <dbReference type="Proteomes" id="UP000050741"/>
    </source>
</evidence>
<dbReference type="SUPFAM" id="SSF48403">
    <property type="entry name" value="Ankyrin repeat"/>
    <property type="match status" value="1"/>
</dbReference>
<organism evidence="4 5">
    <name type="scientific">Globodera pallida</name>
    <name type="common">Potato cyst nematode worm</name>
    <name type="synonym">Heterodera pallida</name>
    <dbReference type="NCBI Taxonomy" id="36090"/>
    <lineage>
        <taxon>Eukaryota</taxon>
        <taxon>Metazoa</taxon>
        <taxon>Ecdysozoa</taxon>
        <taxon>Nematoda</taxon>
        <taxon>Chromadorea</taxon>
        <taxon>Rhabditida</taxon>
        <taxon>Tylenchina</taxon>
        <taxon>Tylenchomorpha</taxon>
        <taxon>Tylenchoidea</taxon>
        <taxon>Heteroderidae</taxon>
        <taxon>Heteroderinae</taxon>
        <taxon>Globodera</taxon>
    </lineage>
</organism>
<dbReference type="InterPro" id="IPR050889">
    <property type="entry name" value="Dendritic_Spine_Reg/Scaffold"/>
</dbReference>
<evidence type="ECO:0000256" key="3">
    <source>
        <dbReference type="PROSITE-ProRule" id="PRU00023"/>
    </source>
</evidence>
<feature type="repeat" description="ANK" evidence="3">
    <location>
        <begin position="23"/>
        <end position="55"/>
    </location>
</feature>
<dbReference type="Proteomes" id="UP000050741">
    <property type="component" value="Unassembled WGS sequence"/>
</dbReference>
<dbReference type="PANTHER" id="PTHR24166">
    <property type="entry name" value="ROLLING PEBBLES, ISOFORM B"/>
    <property type="match status" value="1"/>
</dbReference>
<dbReference type="Gene3D" id="1.25.40.20">
    <property type="entry name" value="Ankyrin repeat-containing domain"/>
    <property type="match status" value="1"/>
</dbReference>
<protein>
    <submittedName>
        <fullName evidence="5">ANK_REP_REGION domain-containing protein</fullName>
    </submittedName>
</protein>
<reference evidence="4" key="2">
    <citation type="submission" date="2014-05" db="EMBL/GenBank/DDBJ databases">
        <title>The genome and life-stage specific transcriptomes of Globodera pallida elucidate key aspects of plant parasitism by a cyst nematode.</title>
        <authorList>
            <person name="Cotton J.A."/>
            <person name="Lilley C.J."/>
            <person name="Jones L.M."/>
            <person name="Kikuchi T."/>
            <person name="Reid A.J."/>
            <person name="Thorpe P."/>
            <person name="Tsai I.J."/>
            <person name="Beasley H."/>
            <person name="Blok V."/>
            <person name="Cock P.J.A."/>
            <person name="Van den Akker S.E."/>
            <person name="Holroyd N."/>
            <person name="Hunt M."/>
            <person name="Mantelin S."/>
            <person name="Naghra H."/>
            <person name="Pain A."/>
            <person name="Palomares-Rius J.E."/>
            <person name="Zarowiecki M."/>
            <person name="Berriman M."/>
            <person name="Jones J.T."/>
            <person name="Urwin P.E."/>
        </authorList>
    </citation>
    <scope>NUCLEOTIDE SEQUENCE [LARGE SCALE GENOMIC DNA]</scope>
    <source>
        <strain evidence="4">Lindley</strain>
    </source>
</reference>
<keyword evidence="1" id="KW-0677">Repeat</keyword>
<dbReference type="Pfam" id="PF12796">
    <property type="entry name" value="Ank_2"/>
    <property type="match status" value="1"/>
</dbReference>
<dbReference type="PROSITE" id="PS50088">
    <property type="entry name" value="ANK_REPEAT"/>
    <property type="match status" value="1"/>
</dbReference>
<proteinExistence type="predicted"/>
<dbReference type="InterPro" id="IPR002110">
    <property type="entry name" value="Ankyrin_rpt"/>
</dbReference>
<evidence type="ECO:0000256" key="1">
    <source>
        <dbReference type="ARBA" id="ARBA00022737"/>
    </source>
</evidence>
<dbReference type="AlphaFoldDB" id="A0A183CTD3"/>
<dbReference type="WBParaSite" id="GPLIN_001614100">
    <property type="protein sequence ID" value="GPLIN_001614100"/>
    <property type="gene ID" value="GPLIN_001614100"/>
</dbReference>
<keyword evidence="4" id="KW-1185">Reference proteome</keyword>
<dbReference type="PANTHER" id="PTHR24166:SF48">
    <property type="entry name" value="PROTEIN VAPYRIN"/>
    <property type="match status" value="1"/>
</dbReference>